<keyword evidence="13" id="KW-1185">Reference proteome</keyword>
<dbReference type="Gene3D" id="1.10.287.70">
    <property type="match status" value="1"/>
</dbReference>
<comment type="subcellular location">
    <subcellularLocation>
        <location evidence="1">Membrane</location>
        <topology evidence="1">Multi-pass membrane protein</topology>
    </subcellularLocation>
</comment>
<reference evidence="12" key="1">
    <citation type="submission" date="2021-02" db="EMBL/GenBank/DDBJ databases">
        <authorList>
            <person name="Dougan E. K."/>
            <person name="Rhodes N."/>
            <person name="Thang M."/>
            <person name="Chan C."/>
        </authorList>
    </citation>
    <scope>NUCLEOTIDE SEQUENCE</scope>
</reference>
<dbReference type="InterPro" id="IPR000595">
    <property type="entry name" value="cNMP-bd_dom"/>
</dbReference>
<comment type="similarity">
    <text evidence="2">Belongs to the glycosyltransferase 34 family.</text>
</comment>
<evidence type="ECO:0000256" key="1">
    <source>
        <dbReference type="ARBA" id="ARBA00004141"/>
    </source>
</evidence>
<dbReference type="SUPFAM" id="SSF81324">
    <property type="entry name" value="Voltage-gated potassium channels"/>
    <property type="match status" value="1"/>
</dbReference>
<dbReference type="InterPro" id="IPR008630">
    <property type="entry name" value="Glyco_trans_34"/>
</dbReference>
<dbReference type="SUPFAM" id="SSF51206">
    <property type="entry name" value="cAMP-binding domain-like"/>
    <property type="match status" value="1"/>
</dbReference>
<keyword evidence="6 10" id="KW-0812">Transmembrane</keyword>
<dbReference type="InterPro" id="IPR029044">
    <property type="entry name" value="Nucleotide-diphossugar_trans"/>
</dbReference>
<evidence type="ECO:0000256" key="6">
    <source>
        <dbReference type="ARBA" id="ARBA00022692"/>
    </source>
</evidence>
<dbReference type="PANTHER" id="PTHR31306">
    <property type="entry name" value="ALPHA-1,6-MANNOSYLTRANSFERASE MNN11-RELATED"/>
    <property type="match status" value="1"/>
</dbReference>
<proteinExistence type="inferred from homology"/>
<evidence type="ECO:0000259" key="11">
    <source>
        <dbReference type="PROSITE" id="PS50042"/>
    </source>
</evidence>
<dbReference type="GO" id="GO:0005216">
    <property type="term" value="F:monoatomic ion channel activity"/>
    <property type="evidence" value="ECO:0007669"/>
    <property type="project" value="InterPro"/>
</dbReference>
<evidence type="ECO:0000256" key="2">
    <source>
        <dbReference type="ARBA" id="ARBA00005664"/>
    </source>
</evidence>
<keyword evidence="8" id="KW-0406">Ion transport</keyword>
<evidence type="ECO:0000256" key="5">
    <source>
        <dbReference type="ARBA" id="ARBA00022679"/>
    </source>
</evidence>
<evidence type="ECO:0000256" key="4">
    <source>
        <dbReference type="ARBA" id="ARBA00022676"/>
    </source>
</evidence>
<dbReference type="EMBL" id="CAJNDS010002068">
    <property type="protein sequence ID" value="CAE7302788.1"/>
    <property type="molecule type" value="Genomic_DNA"/>
</dbReference>
<protein>
    <submittedName>
        <fullName evidence="12">KCNH7 protein</fullName>
    </submittedName>
</protein>
<dbReference type="Pfam" id="PF05637">
    <property type="entry name" value="Glyco_transf_34"/>
    <property type="match status" value="1"/>
</dbReference>
<name>A0A812NF37_9DINO</name>
<dbReference type="InterPro" id="IPR014710">
    <property type="entry name" value="RmlC-like_jellyroll"/>
</dbReference>
<dbReference type="AlphaFoldDB" id="A0A812NF37"/>
<keyword evidence="5" id="KW-0808">Transferase</keyword>
<evidence type="ECO:0000256" key="3">
    <source>
        <dbReference type="ARBA" id="ARBA00022448"/>
    </source>
</evidence>
<evidence type="ECO:0000313" key="13">
    <source>
        <dbReference type="Proteomes" id="UP000604046"/>
    </source>
</evidence>
<evidence type="ECO:0000256" key="10">
    <source>
        <dbReference type="SAM" id="Phobius"/>
    </source>
</evidence>
<organism evidence="12 13">
    <name type="scientific">Symbiodinium natans</name>
    <dbReference type="NCBI Taxonomy" id="878477"/>
    <lineage>
        <taxon>Eukaryota</taxon>
        <taxon>Sar</taxon>
        <taxon>Alveolata</taxon>
        <taxon>Dinophyceae</taxon>
        <taxon>Suessiales</taxon>
        <taxon>Symbiodiniaceae</taxon>
        <taxon>Symbiodinium</taxon>
    </lineage>
</organism>
<keyword evidence="3" id="KW-0813">Transport</keyword>
<sequence>MVMTPMDAFHIEVSSNQVLRLLERTSSVTWLVDMFLSFARTYGKLNGTEERHLLCTARNYMRTWFVFDFTLVCLDMFIFVIEDTTWVRYMSFFRIIRLFRLLRVLRLAKVKARIAVLAQLFHIMQTQHITDRGLLILNIAKSLLAVTVINHFTACCWYAVGTFLNDENNWVTAHFQQSETRPDSLLYLYTTAYHWSITQLTPASMEIYPQSARERIFNIAVILFGLCVFSSFISSMAQQLAALQQLSKADRHKMQVLRRFISENKMSVALATTIVDFVRQRKSPLSQRPLKVSDIEIFATFPTVLLQKIRTEAYYFVLGKHSLFQSMYQNDRDTFSRVCNGCVSERSVDKGHDVFKVGDAGAGMFVVNHGKLAYALGIDDMFDPTDSQEWLHLKENNLASVISSGGVVAEVAMWLDWKHRGRLYGEAVLTDMLIVDTEQFQEVMRKSAMLKDIRLYARLYALRALRIGQQGVLDDLWYEEETIREISFLALQGGLEATVNSLAGGRITTATVFKAWKSHTKSNQPAEVDSDSAARSWALGKGFGLETNYDELIVTYCATLRLATIFLPVNGSPLRALVYQNLAPGMPLSLRMLWIGPTDPGIHKLAQNAGSIAQPCETDQEKHEATIVKQPCYNRYNSCNLEAGNLGPSPPRKKDGLWLFRYFIERSLGSYRRMDCRIGTGEDVLWDDIAGYLAQPKVPSPQRLAVMSSTLQDVLLPFGVADPTVALGCALGTSAALQELATACVDLLGGRCVQRGLRLLHLSKLFMLFQFNDFGAWFSHSRWQTDMQKIATASQGLAQLSRQDSVGGAVMVAEPANLRNPGWNIGLVTYCNYNNSATNLTAQSRSSKGAYAAYHGYQLMHVEEPYVTQAHPWMNKLIAIQQNLESFDWLFWVDCDLFFMNPKKTVDSLIQAALERTPQASLLIAEDGMMLNSGSFLLRHNDWGKDFLARTVDLLSAPMPQSFQHMPWHEQAPLMYLGLVPAILTGLLEPELQETLSATSPLSAGYDEHVVLLRQRSLNSYPQELVQKTLHALPHEGYEEGDLVVSFNGCSSVLGRDFCEDMYQRYHDEHGRLFGPGRMQWSSECSVDVSSSRHFSCCYATAAL</sequence>
<dbReference type="Pfam" id="PF00520">
    <property type="entry name" value="Ion_trans"/>
    <property type="match status" value="1"/>
</dbReference>
<evidence type="ECO:0000313" key="12">
    <source>
        <dbReference type="EMBL" id="CAE7302788.1"/>
    </source>
</evidence>
<dbReference type="GO" id="GO:0006487">
    <property type="term" value="P:protein N-linked glycosylation"/>
    <property type="evidence" value="ECO:0007669"/>
    <property type="project" value="TreeGrafter"/>
</dbReference>
<comment type="caution">
    <text evidence="12">The sequence shown here is derived from an EMBL/GenBank/DDBJ whole genome shotgun (WGS) entry which is preliminary data.</text>
</comment>
<dbReference type="GO" id="GO:0016757">
    <property type="term" value="F:glycosyltransferase activity"/>
    <property type="evidence" value="ECO:0007669"/>
    <property type="project" value="UniProtKB-KW"/>
</dbReference>
<accession>A0A812NF37</accession>
<dbReference type="OrthoDB" id="421226at2759"/>
<evidence type="ECO:0000256" key="7">
    <source>
        <dbReference type="ARBA" id="ARBA00022989"/>
    </source>
</evidence>
<feature type="domain" description="Cyclic nucleotide-binding" evidence="11">
    <location>
        <begin position="323"/>
        <end position="451"/>
    </location>
</feature>
<dbReference type="PANTHER" id="PTHR31306:SF4">
    <property type="entry name" value="ALPHA-1,2-GALACTOSYLTRANSFERASE"/>
    <property type="match status" value="1"/>
</dbReference>
<dbReference type="PROSITE" id="PS50042">
    <property type="entry name" value="CNMP_BINDING_3"/>
    <property type="match status" value="1"/>
</dbReference>
<keyword evidence="9 10" id="KW-0472">Membrane</keyword>
<feature type="transmembrane region" description="Helical" evidence="10">
    <location>
        <begin position="216"/>
        <end position="237"/>
    </location>
</feature>
<gene>
    <name evidence="12" type="primary">KCNH7</name>
    <name evidence="12" type="ORF">SNAT2548_LOCUS15927</name>
</gene>
<evidence type="ECO:0000256" key="8">
    <source>
        <dbReference type="ARBA" id="ARBA00023065"/>
    </source>
</evidence>
<evidence type="ECO:0000256" key="9">
    <source>
        <dbReference type="ARBA" id="ARBA00023136"/>
    </source>
</evidence>
<keyword evidence="4" id="KW-0328">Glycosyltransferase</keyword>
<dbReference type="GO" id="GO:0000139">
    <property type="term" value="C:Golgi membrane"/>
    <property type="evidence" value="ECO:0007669"/>
    <property type="project" value="TreeGrafter"/>
</dbReference>
<feature type="transmembrane region" description="Helical" evidence="10">
    <location>
        <begin position="64"/>
        <end position="81"/>
    </location>
</feature>
<dbReference type="InterPro" id="IPR018490">
    <property type="entry name" value="cNMP-bd_dom_sf"/>
</dbReference>
<dbReference type="Gene3D" id="3.90.550.10">
    <property type="entry name" value="Spore Coat Polysaccharide Biosynthesis Protein SpsA, Chain A"/>
    <property type="match status" value="1"/>
</dbReference>
<keyword evidence="7 10" id="KW-1133">Transmembrane helix</keyword>
<dbReference type="Proteomes" id="UP000604046">
    <property type="component" value="Unassembled WGS sequence"/>
</dbReference>
<dbReference type="InterPro" id="IPR005821">
    <property type="entry name" value="Ion_trans_dom"/>
</dbReference>
<dbReference type="Gene3D" id="2.60.120.10">
    <property type="entry name" value="Jelly Rolls"/>
    <property type="match status" value="1"/>
</dbReference>